<feature type="transmembrane region" description="Helical" evidence="1">
    <location>
        <begin position="48"/>
        <end position="69"/>
    </location>
</feature>
<accession>A0A164UND2</accession>
<name>A0A164UND2_9CRUS</name>
<comment type="caution">
    <text evidence="2">The sequence shown here is derived from an EMBL/GenBank/DDBJ whole genome shotgun (WGS) entry which is preliminary data.</text>
</comment>
<gene>
    <name evidence="2" type="ORF">APZ42_024339</name>
</gene>
<evidence type="ECO:0000313" key="2">
    <source>
        <dbReference type="EMBL" id="KZS11525.1"/>
    </source>
</evidence>
<sequence length="76" mass="8492">MVFGCYPDHVVLCGGRFMLVKLSSDDCVSVLVEISTANRGILYGKFSINFLVLICFFPSTVQSAVYFILHSPQLKR</sequence>
<keyword evidence="1" id="KW-0472">Membrane</keyword>
<proteinExistence type="predicted"/>
<evidence type="ECO:0000256" key="1">
    <source>
        <dbReference type="SAM" id="Phobius"/>
    </source>
</evidence>
<reference evidence="2 3" key="1">
    <citation type="submission" date="2016-03" db="EMBL/GenBank/DDBJ databases">
        <title>EvidentialGene: Evidence-directed Construction of Genes on Genomes.</title>
        <authorList>
            <person name="Gilbert D.G."/>
            <person name="Choi J.-H."/>
            <person name="Mockaitis K."/>
            <person name="Colbourne J."/>
            <person name="Pfrender M."/>
        </authorList>
    </citation>
    <scope>NUCLEOTIDE SEQUENCE [LARGE SCALE GENOMIC DNA]</scope>
    <source>
        <strain evidence="2 3">Xinb3</strain>
        <tissue evidence="2">Complete organism</tissue>
    </source>
</reference>
<keyword evidence="3" id="KW-1185">Reference proteome</keyword>
<keyword evidence="1" id="KW-0812">Transmembrane</keyword>
<keyword evidence="1" id="KW-1133">Transmembrane helix</keyword>
<dbReference type="EMBL" id="LRGB01001581">
    <property type="protein sequence ID" value="KZS11525.1"/>
    <property type="molecule type" value="Genomic_DNA"/>
</dbReference>
<organism evidence="2 3">
    <name type="scientific">Daphnia magna</name>
    <dbReference type="NCBI Taxonomy" id="35525"/>
    <lineage>
        <taxon>Eukaryota</taxon>
        <taxon>Metazoa</taxon>
        <taxon>Ecdysozoa</taxon>
        <taxon>Arthropoda</taxon>
        <taxon>Crustacea</taxon>
        <taxon>Branchiopoda</taxon>
        <taxon>Diplostraca</taxon>
        <taxon>Cladocera</taxon>
        <taxon>Anomopoda</taxon>
        <taxon>Daphniidae</taxon>
        <taxon>Daphnia</taxon>
    </lineage>
</organism>
<protein>
    <submittedName>
        <fullName evidence="2">Uncharacterized protein</fullName>
    </submittedName>
</protein>
<dbReference type="Proteomes" id="UP000076858">
    <property type="component" value="Unassembled WGS sequence"/>
</dbReference>
<dbReference type="AlphaFoldDB" id="A0A164UND2"/>
<evidence type="ECO:0000313" key="3">
    <source>
        <dbReference type="Proteomes" id="UP000076858"/>
    </source>
</evidence>